<reference evidence="2" key="1">
    <citation type="submission" date="2022-11" db="UniProtKB">
        <authorList>
            <consortium name="WormBaseParasite"/>
        </authorList>
    </citation>
    <scope>IDENTIFICATION</scope>
</reference>
<dbReference type="AlphaFoldDB" id="A0A915BUH7"/>
<evidence type="ECO:0000313" key="2">
    <source>
        <dbReference type="WBParaSite" id="PgR057_g043_t01"/>
    </source>
</evidence>
<sequence length="188" mass="20844">RSPCQLLEVNDGSWVILSRGEIALLVGEIIAYICFVDSSQTFSIKIIDGIEWSRLHTNLLAINHSRLIAFNFAIGYEQDCDTIEAFLLNGCGVRLVMNKIIHRLHCLDNILRNGAYKIGNYVGVSPIKHSRDDIIQIGLPDSVEHKATVRLENGWMTAKYTCDADPRTIGVIAASGVEPCRIFASSLD</sequence>
<evidence type="ECO:0000313" key="1">
    <source>
        <dbReference type="Proteomes" id="UP000887569"/>
    </source>
</evidence>
<accession>A0A915BUH7</accession>
<keyword evidence="1" id="KW-1185">Reference proteome</keyword>
<dbReference type="Proteomes" id="UP000887569">
    <property type="component" value="Unplaced"/>
</dbReference>
<organism evidence="1 2">
    <name type="scientific">Parascaris univalens</name>
    <name type="common">Nematode worm</name>
    <dbReference type="NCBI Taxonomy" id="6257"/>
    <lineage>
        <taxon>Eukaryota</taxon>
        <taxon>Metazoa</taxon>
        <taxon>Ecdysozoa</taxon>
        <taxon>Nematoda</taxon>
        <taxon>Chromadorea</taxon>
        <taxon>Rhabditida</taxon>
        <taxon>Spirurina</taxon>
        <taxon>Ascaridomorpha</taxon>
        <taxon>Ascaridoidea</taxon>
        <taxon>Ascarididae</taxon>
        <taxon>Parascaris</taxon>
    </lineage>
</organism>
<protein>
    <submittedName>
        <fullName evidence="2">Uncharacterized protein</fullName>
    </submittedName>
</protein>
<dbReference type="WBParaSite" id="PgR057_g043_t01">
    <property type="protein sequence ID" value="PgR057_g043_t01"/>
    <property type="gene ID" value="PgR057_g043"/>
</dbReference>
<name>A0A915BUH7_PARUN</name>
<proteinExistence type="predicted"/>